<dbReference type="PANTHER" id="PTHR13504:SF33">
    <property type="entry name" value="FIC FAMILY PROTEIN"/>
    <property type="match status" value="1"/>
</dbReference>
<dbReference type="InterPro" id="IPR003812">
    <property type="entry name" value="Fido"/>
</dbReference>
<sequence length="373" mass="41013">MWIWQRPDWPTFSFDMDRLAAPVAEYRCRAGQLAGTVARLTVADRQEALVDLLVSEAIKTSAIEGEPLDRVSVRSSIKAHIGLAPPATASSDPRADGIAALMVSVREHFMRPLDAALLGAWQTMVIPPRPSHATQWGAYRRGDAPMLIVSGYIGKQRLHYEAPPSTRVPQEMDRFLDWYQATRPVDGKDPLPGPLRAAIAHLWFESIHPFDDGNGRVGRAIADHAIAQDLGYPPLSCLATCIEADKRSYYAHLESTQREDLRIDAWLAWFVATVLKSQEVARAQVDLVVAKTRWFDRYRDRLNERQHKVAARMFAAGPAGFEGGMTAGKYVGITGCSKATATRDLAALVEMGALTSLPGGGRSARYVLPCVAP</sequence>
<evidence type="ECO:0000256" key="2">
    <source>
        <dbReference type="PIRSR" id="PIRSR640198-2"/>
    </source>
</evidence>
<dbReference type="RefSeq" id="WP_100923185.1">
    <property type="nucleotide sequence ID" value="NZ_CP020372.1"/>
</dbReference>
<dbReference type="Pfam" id="PF02661">
    <property type="entry name" value="Fic"/>
    <property type="match status" value="1"/>
</dbReference>
<dbReference type="Gene3D" id="1.10.3290.10">
    <property type="entry name" value="Fido-like domain"/>
    <property type="match status" value="1"/>
</dbReference>
<dbReference type="OrthoDB" id="9807853at2"/>
<evidence type="ECO:0000313" key="5">
    <source>
        <dbReference type="Proteomes" id="UP000232638"/>
    </source>
</evidence>
<dbReference type="Pfam" id="PF13776">
    <property type="entry name" value="DUF4172"/>
    <property type="match status" value="1"/>
</dbReference>
<feature type="binding site" evidence="2">
    <location>
        <begin position="249"/>
        <end position="250"/>
    </location>
    <ligand>
        <name>ATP</name>
        <dbReference type="ChEBI" id="CHEBI:30616"/>
    </ligand>
</feature>
<feature type="binding site" evidence="2">
    <location>
        <begin position="212"/>
        <end position="219"/>
    </location>
    <ligand>
        <name>ATP</name>
        <dbReference type="ChEBI" id="CHEBI:30616"/>
    </ligand>
</feature>
<accession>A0A2K8UJ66</accession>
<dbReference type="KEGG" id="tsy:THSYN_32165"/>
<keyword evidence="5" id="KW-1185">Reference proteome</keyword>
<keyword evidence="2" id="KW-0547">Nucleotide-binding</keyword>
<dbReference type="InterPro" id="IPR025230">
    <property type="entry name" value="DUF4172"/>
</dbReference>
<dbReference type="SUPFAM" id="SSF140931">
    <property type="entry name" value="Fic-like"/>
    <property type="match status" value="1"/>
</dbReference>
<dbReference type="PANTHER" id="PTHR13504">
    <property type="entry name" value="FIDO DOMAIN-CONTAINING PROTEIN DDB_G0283145"/>
    <property type="match status" value="1"/>
</dbReference>
<evidence type="ECO:0000256" key="1">
    <source>
        <dbReference type="PIRSR" id="PIRSR640198-1"/>
    </source>
</evidence>
<dbReference type="InterPro" id="IPR036597">
    <property type="entry name" value="Fido-like_dom_sf"/>
</dbReference>
<keyword evidence="4" id="KW-0614">Plasmid</keyword>
<proteinExistence type="predicted"/>
<organism evidence="4 5">
    <name type="scientific">Candidatus Thiodictyon syntrophicum</name>
    <dbReference type="NCBI Taxonomy" id="1166950"/>
    <lineage>
        <taxon>Bacteria</taxon>
        <taxon>Pseudomonadati</taxon>
        <taxon>Pseudomonadota</taxon>
        <taxon>Gammaproteobacteria</taxon>
        <taxon>Chromatiales</taxon>
        <taxon>Chromatiaceae</taxon>
        <taxon>Thiodictyon</taxon>
    </lineage>
</organism>
<dbReference type="InterPro" id="IPR036388">
    <property type="entry name" value="WH-like_DNA-bd_sf"/>
</dbReference>
<dbReference type="EMBL" id="CP020372">
    <property type="protein sequence ID" value="AUB85567.1"/>
    <property type="molecule type" value="Genomic_DNA"/>
</dbReference>
<feature type="domain" description="Fido" evidence="3">
    <location>
        <begin position="113"/>
        <end position="272"/>
    </location>
</feature>
<name>A0A2K8UJ66_9GAMM</name>
<dbReference type="Proteomes" id="UP000232638">
    <property type="component" value="Plasmid pTs485"/>
</dbReference>
<gene>
    <name evidence="4" type="ORF">THSYN_32165</name>
</gene>
<dbReference type="PROSITE" id="PS51459">
    <property type="entry name" value="FIDO"/>
    <property type="match status" value="1"/>
</dbReference>
<dbReference type="Gene3D" id="1.10.10.10">
    <property type="entry name" value="Winged helix-like DNA-binding domain superfamily/Winged helix DNA-binding domain"/>
    <property type="match status" value="1"/>
</dbReference>
<dbReference type="GO" id="GO:0005524">
    <property type="term" value="F:ATP binding"/>
    <property type="evidence" value="ECO:0007669"/>
    <property type="project" value="UniProtKB-KW"/>
</dbReference>
<feature type="active site" evidence="1">
    <location>
        <position position="208"/>
    </location>
</feature>
<dbReference type="InterPro" id="IPR040198">
    <property type="entry name" value="Fido_containing"/>
</dbReference>
<keyword evidence="2" id="KW-0067">ATP-binding</keyword>
<evidence type="ECO:0000313" key="4">
    <source>
        <dbReference type="EMBL" id="AUB85567.1"/>
    </source>
</evidence>
<protein>
    <recommendedName>
        <fullName evidence="3">Fido domain-containing protein</fullName>
    </recommendedName>
</protein>
<evidence type="ECO:0000259" key="3">
    <source>
        <dbReference type="PROSITE" id="PS51459"/>
    </source>
</evidence>
<reference evidence="4 5" key="1">
    <citation type="submission" date="2017-03" db="EMBL/GenBank/DDBJ databases">
        <title>Complete genome sequence of Candidatus 'Thiodictyon syntrophicum' sp. nov. strain Cad16T, a photolithoautotroph purple sulfur bacterium isolated from an alpine meromictic lake.</title>
        <authorList>
            <person name="Luedin S.M."/>
            <person name="Pothier J.F."/>
            <person name="Danza F."/>
            <person name="Storelli N."/>
            <person name="Wittwer M."/>
            <person name="Tonolla M."/>
        </authorList>
    </citation>
    <scope>NUCLEOTIDE SEQUENCE [LARGE SCALE GENOMIC DNA]</scope>
    <source>
        <strain evidence="4 5">Cad16T</strain>
        <plasmid evidence="5">Plasmid pts485</plasmid>
    </source>
</reference>
<geneLocation type="plasmid" evidence="5">
    <name>pts485</name>
</geneLocation>
<dbReference type="AlphaFoldDB" id="A0A2K8UJ66"/>